<dbReference type="Proteomes" id="UP000824469">
    <property type="component" value="Unassembled WGS sequence"/>
</dbReference>
<sequence length="136" mass="15504">VKLSGHTTKVERGRDGSRRRGNRDESRNDYGLRVSYVVPPFVRAATSTLKCTTKSDGGETCNCQDYTKTERLQPTKTRMENRRYILSHPHSMGSEYKSFSDMVVCEDSEKGKESYRSGRRTGSSKVNLSTIREKQK</sequence>
<proteinExistence type="predicted"/>
<gene>
    <name evidence="2" type="ORF">KI387_043062</name>
</gene>
<feature type="compositionally biased region" description="Polar residues" evidence="1">
    <location>
        <begin position="120"/>
        <end position="130"/>
    </location>
</feature>
<accession>A0AA38C6E3</accession>
<feature type="region of interest" description="Disordered" evidence="1">
    <location>
        <begin position="1"/>
        <end position="31"/>
    </location>
</feature>
<organism evidence="2 3">
    <name type="scientific">Taxus chinensis</name>
    <name type="common">Chinese yew</name>
    <name type="synonym">Taxus wallichiana var. chinensis</name>
    <dbReference type="NCBI Taxonomy" id="29808"/>
    <lineage>
        <taxon>Eukaryota</taxon>
        <taxon>Viridiplantae</taxon>
        <taxon>Streptophyta</taxon>
        <taxon>Embryophyta</taxon>
        <taxon>Tracheophyta</taxon>
        <taxon>Spermatophyta</taxon>
        <taxon>Pinopsida</taxon>
        <taxon>Pinidae</taxon>
        <taxon>Conifers II</taxon>
        <taxon>Cupressales</taxon>
        <taxon>Taxaceae</taxon>
        <taxon>Taxus</taxon>
    </lineage>
</organism>
<comment type="caution">
    <text evidence="2">The sequence shown here is derived from an EMBL/GenBank/DDBJ whole genome shotgun (WGS) entry which is preliminary data.</text>
</comment>
<name>A0AA38C6E3_TAXCH</name>
<dbReference type="EMBL" id="JAHRHJ020003425">
    <property type="protein sequence ID" value="KAH9291749.1"/>
    <property type="molecule type" value="Genomic_DNA"/>
</dbReference>
<keyword evidence="3" id="KW-1185">Reference proteome</keyword>
<protein>
    <submittedName>
        <fullName evidence="2">Uncharacterized protein</fullName>
    </submittedName>
</protein>
<dbReference type="AlphaFoldDB" id="A0AA38C6E3"/>
<reference evidence="2 3" key="1">
    <citation type="journal article" date="2021" name="Nat. Plants">
        <title>The Taxus genome provides insights into paclitaxel biosynthesis.</title>
        <authorList>
            <person name="Xiong X."/>
            <person name="Gou J."/>
            <person name="Liao Q."/>
            <person name="Li Y."/>
            <person name="Zhou Q."/>
            <person name="Bi G."/>
            <person name="Li C."/>
            <person name="Du R."/>
            <person name="Wang X."/>
            <person name="Sun T."/>
            <person name="Guo L."/>
            <person name="Liang H."/>
            <person name="Lu P."/>
            <person name="Wu Y."/>
            <person name="Zhang Z."/>
            <person name="Ro D.K."/>
            <person name="Shang Y."/>
            <person name="Huang S."/>
            <person name="Yan J."/>
        </authorList>
    </citation>
    <scope>NUCLEOTIDE SEQUENCE [LARGE SCALE GENOMIC DNA]</scope>
    <source>
        <strain evidence="2">Ta-2019</strain>
    </source>
</reference>
<feature type="compositionally biased region" description="Basic and acidic residues" evidence="1">
    <location>
        <begin position="8"/>
        <end position="30"/>
    </location>
</feature>
<feature type="region of interest" description="Disordered" evidence="1">
    <location>
        <begin position="108"/>
        <end position="136"/>
    </location>
</feature>
<feature type="non-terminal residue" evidence="2">
    <location>
        <position position="1"/>
    </location>
</feature>
<evidence type="ECO:0000313" key="2">
    <source>
        <dbReference type="EMBL" id="KAH9291749.1"/>
    </source>
</evidence>
<evidence type="ECO:0000256" key="1">
    <source>
        <dbReference type="SAM" id="MobiDB-lite"/>
    </source>
</evidence>
<evidence type="ECO:0000313" key="3">
    <source>
        <dbReference type="Proteomes" id="UP000824469"/>
    </source>
</evidence>